<dbReference type="InterPro" id="IPR023210">
    <property type="entry name" value="NADP_OxRdtase_dom"/>
</dbReference>
<dbReference type="Proteomes" id="UP001501570">
    <property type="component" value="Unassembled WGS sequence"/>
</dbReference>
<accession>A0ABP9SSG8</accession>
<name>A0ABP9SSG8_9ACTN</name>
<dbReference type="Pfam" id="PF00248">
    <property type="entry name" value="Aldo_ket_red"/>
    <property type="match status" value="1"/>
</dbReference>
<evidence type="ECO:0000313" key="3">
    <source>
        <dbReference type="EMBL" id="GAA5199892.1"/>
    </source>
</evidence>
<organism evidence="3 4">
    <name type="scientific">Rugosimonospora acidiphila</name>
    <dbReference type="NCBI Taxonomy" id="556531"/>
    <lineage>
        <taxon>Bacteria</taxon>
        <taxon>Bacillati</taxon>
        <taxon>Actinomycetota</taxon>
        <taxon>Actinomycetes</taxon>
        <taxon>Micromonosporales</taxon>
        <taxon>Micromonosporaceae</taxon>
        <taxon>Rugosimonospora</taxon>
    </lineage>
</organism>
<dbReference type="InterPro" id="IPR036812">
    <property type="entry name" value="NAD(P)_OxRdtase_dom_sf"/>
</dbReference>
<dbReference type="PANTHER" id="PTHR43625:SF40">
    <property type="entry name" value="ALDO-KETO REDUCTASE YAKC [NADP(+)]"/>
    <property type="match status" value="1"/>
</dbReference>
<keyword evidence="4" id="KW-1185">Reference proteome</keyword>
<sequence>MRSRTLGQGLVTSAIGLGCMGMTQPRGGGADESESIRTIRRALDLGVTLIDTADTYGPHTNEVIVGKAIAGRRSEVVLATKFGIVKDAQGRRSVDGRPEYVRRCCDASLARLGIDHIDLYYQHRIASDVPVEETWGAMSELVAAGKVRYLGISEASAATVRRAHAVHPVAASQNEYSLFTREPESELMPTLRELGIGLVPYSPLGKGLLSGAIGADATFDTKDSRAINPRYQGDNIGRNVAAIEPLRELARAKDLTVAQLALAWLLRQGPDVVPIPGTRSVSRLEENAAAVAVELTGEDVARIGALLPPGIAAGDRRAAEPMVNAGA</sequence>
<proteinExistence type="predicted"/>
<dbReference type="PROSITE" id="PS51257">
    <property type="entry name" value="PROKAR_LIPOPROTEIN"/>
    <property type="match status" value="1"/>
</dbReference>
<protein>
    <submittedName>
        <fullName evidence="3">Aldo/keto reductase</fullName>
    </submittedName>
</protein>
<dbReference type="PANTHER" id="PTHR43625">
    <property type="entry name" value="AFLATOXIN B1 ALDEHYDE REDUCTASE"/>
    <property type="match status" value="1"/>
</dbReference>
<comment type="caution">
    <text evidence="3">The sequence shown here is derived from an EMBL/GenBank/DDBJ whole genome shotgun (WGS) entry which is preliminary data.</text>
</comment>
<evidence type="ECO:0000259" key="2">
    <source>
        <dbReference type="Pfam" id="PF00248"/>
    </source>
</evidence>
<gene>
    <name evidence="3" type="ORF">GCM10023322_76540</name>
</gene>
<dbReference type="RefSeq" id="WP_345638191.1">
    <property type="nucleotide sequence ID" value="NZ_BAABJQ010000040.1"/>
</dbReference>
<evidence type="ECO:0000256" key="1">
    <source>
        <dbReference type="ARBA" id="ARBA00023002"/>
    </source>
</evidence>
<feature type="domain" description="NADP-dependent oxidoreductase" evidence="2">
    <location>
        <begin position="15"/>
        <end position="306"/>
    </location>
</feature>
<keyword evidence="1" id="KW-0560">Oxidoreductase</keyword>
<dbReference type="SUPFAM" id="SSF51430">
    <property type="entry name" value="NAD(P)-linked oxidoreductase"/>
    <property type="match status" value="1"/>
</dbReference>
<evidence type="ECO:0000313" key="4">
    <source>
        <dbReference type="Proteomes" id="UP001501570"/>
    </source>
</evidence>
<reference evidence="4" key="1">
    <citation type="journal article" date="2019" name="Int. J. Syst. Evol. Microbiol.">
        <title>The Global Catalogue of Microorganisms (GCM) 10K type strain sequencing project: providing services to taxonomists for standard genome sequencing and annotation.</title>
        <authorList>
            <consortium name="The Broad Institute Genomics Platform"/>
            <consortium name="The Broad Institute Genome Sequencing Center for Infectious Disease"/>
            <person name="Wu L."/>
            <person name="Ma J."/>
        </authorList>
    </citation>
    <scope>NUCLEOTIDE SEQUENCE [LARGE SCALE GENOMIC DNA]</scope>
    <source>
        <strain evidence="4">JCM 18304</strain>
    </source>
</reference>
<dbReference type="CDD" id="cd19076">
    <property type="entry name" value="AKR_AKR13A_13D"/>
    <property type="match status" value="1"/>
</dbReference>
<dbReference type="InterPro" id="IPR050791">
    <property type="entry name" value="Aldo-Keto_reductase"/>
</dbReference>
<dbReference type="EMBL" id="BAABJQ010000040">
    <property type="protein sequence ID" value="GAA5199892.1"/>
    <property type="molecule type" value="Genomic_DNA"/>
</dbReference>
<dbReference type="Gene3D" id="3.20.20.100">
    <property type="entry name" value="NADP-dependent oxidoreductase domain"/>
    <property type="match status" value="1"/>
</dbReference>